<protein>
    <submittedName>
        <fullName evidence="2">Uncharacterized protein</fullName>
    </submittedName>
</protein>
<sequence length="159" mass="18810">MFSYPFSVNRKLQFKVSCTEKVFCSFTENNQQPPQGIFEEIPINDEYRNLKKRTLLNLLLVFFFFFFFLFFFFFFLLNRGKSIQSFLVCSPSSFPTNFIVSPSSLDSFLNFSPQLKILSSSSSSFFFFFSFSSSSQMFPFLLFFEFLLPYLFLLLLVLL</sequence>
<organism evidence="2 3">
    <name type="scientific">Acanthosepion pharaonis</name>
    <name type="common">Pharaoh cuttlefish</name>
    <name type="synonym">Sepia pharaonis</name>
    <dbReference type="NCBI Taxonomy" id="158019"/>
    <lineage>
        <taxon>Eukaryota</taxon>
        <taxon>Metazoa</taxon>
        <taxon>Spiralia</taxon>
        <taxon>Lophotrochozoa</taxon>
        <taxon>Mollusca</taxon>
        <taxon>Cephalopoda</taxon>
        <taxon>Coleoidea</taxon>
        <taxon>Decapodiformes</taxon>
        <taxon>Sepiida</taxon>
        <taxon>Sepiina</taxon>
        <taxon>Sepiidae</taxon>
        <taxon>Acanthosepion</taxon>
    </lineage>
</organism>
<keyword evidence="1" id="KW-1133">Transmembrane helix</keyword>
<dbReference type="Proteomes" id="UP000597762">
    <property type="component" value="Unassembled WGS sequence"/>
</dbReference>
<dbReference type="EMBL" id="CAHIKZ030001475">
    <property type="protein sequence ID" value="CAE1265330.1"/>
    <property type="molecule type" value="Genomic_DNA"/>
</dbReference>
<reference evidence="2" key="1">
    <citation type="submission" date="2021-01" db="EMBL/GenBank/DDBJ databases">
        <authorList>
            <person name="Li R."/>
            <person name="Bekaert M."/>
        </authorList>
    </citation>
    <scope>NUCLEOTIDE SEQUENCE</scope>
    <source>
        <strain evidence="2">Farmed</strain>
    </source>
</reference>
<accession>A0A812C8H2</accession>
<keyword evidence="1" id="KW-0472">Membrane</keyword>
<evidence type="ECO:0000256" key="1">
    <source>
        <dbReference type="SAM" id="Phobius"/>
    </source>
</evidence>
<keyword evidence="3" id="KW-1185">Reference proteome</keyword>
<dbReference type="AlphaFoldDB" id="A0A812C8H2"/>
<name>A0A812C8H2_ACAPH</name>
<comment type="caution">
    <text evidence="2">The sequence shown here is derived from an EMBL/GenBank/DDBJ whole genome shotgun (WGS) entry which is preliminary data.</text>
</comment>
<proteinExistence type="predicted"/>
<gene>
    <name evidence="2" type="ORF">SPHA_34619</name>
</gene>
<keyword evidence="1" id="KW-0812">Transmembrane</keyword>
<feature type="transmembrane region" description="Helical" evidence="1">
    <location>
        <begin position="137"/>
        <end position="158"/>
    </location>
</feature>
<evidence type="ECO:0000313" key="3">
    <source>
        <dbReference type="Proteomes" id="UP000597762"/>
    </source>
</evidence>
<evidence type="ECO:0000313" key="2">
    <source>
        <dbReference type="EMBL" id="CAE1265330.1"/>
    </source>
</evidence>
<feature type="transmembrane region" description="Helical" evidence="1">
    <location>
        <begin position="55"/>
        <end position="77"/>
    </location>
</feature>